<keyword evidence="3" id="KW-1003">Cell membrane</keyword>
<dbReference type="AlphaFoldDB" id="A0A917E302"/>
<dbReference type="PANTHER" id="PTHR33884:SF7">
    <property type="entry name" value="BSL8023 PROTEIN"/>
    <property type="match status" value="1"/>
</dbReference>
<dbReference type="GO" id="GO:0005886">
    <property type="term" value="C:plasma membrane"/>
    <property type="evidence" value="ECO:0007669"/>
    <property type="project" value="UniProtKB-SubCell"/>
</dbReference>
<comment type="caution">
    <text evidence="8">The sequence shown here is derived from an EMBL/GenBank/DDBJ whole genome shotgun (WGS) entry which is preliminary data.</text>
</comment>
<dbReference type="PANTHER" id="PTHR33884">
    <property type="entry name" value="UPF0410 PROTEIN YMGE"/>
    <property type="match status" value="1"/>
</dbReference>
<evidence type="ECO:0008006" key="10">
    <source>
        <dbReference type="Google" id="ProtNLM"/>
    </source>
</evidence>
<proteinExistence type="inferred from homology"/>
<keyword evidence="6 7" id="KW-0472">Membrane</keyword>
<organism evidence="8 9">
    <name type="scientific">Sandarakinorhabdus glacialis</name>
    <dbReference type="NCBI Taxonomy" id="1614636"/>
    <lineage>
        <taxon>Bacteria</taxon>
        <taxon>Pseudomonadati</taxon>
        <taxon>Pseudomonadota</taxon>
        <taxon>Alphaproteobacteria</taxon>
        <taxon>Sphingomonadales</taxon>
        <taxon>Sphingosinicellaceae</taxon>
        <taxon>Sandarakinorhabdus</taxon>
    </lineage>
</organism>
<evidence type="ECO:0000256" key="1">
    <source>
        <dbReference type="ARBA" id="ARBA00004651"/>
    </source>
</evidence>
<protein>
    <recommendedName>
        <fullName evidence="10">GlsB/YeaQ/YmgE family stress response membrane protein</fullName>
    </recommendedName>
</protein>
<reference evidence="8" key="2">
    <citation type="submission" date="2020-09" db="EMBL/GenBank/DDBJ databases">
        <authorList>
            <person name="Sun Q."/>
            <person name="Zhou Y."/>
        </authorList>
    </citation>
    <scope>NUCLEOTIDE SEQUENCE</scope>
    <source>
        <strain evidence="8">CGMCC 1.15519</strain>
    </source>
</reference>
<evidence type="ECO:0000256" key="4">
    <source>
        <dbReference type="ARBA" id="ARBA00022692"/>
    </source>
</evidence>
<evidence type="ECO:0000256" key="7">
    <source>
        <dbReference type="SAM" id="Phobius"/>
    </source>
</evidence>
<evidence type="ECO:0000256" key="2">
    <source>
        <dbReference type="ARBA" id="ARBA00011006"/>
    </source>
</evidence>
<keyword evidence="4 7" id="KW-0812">Transmembrane</keyword>
<reference evidence="8" key="1">
    <citation type="journal article" date="2014" name="Int. J. Syst. Evol. Microbiol.">
        <title>Complete genome sequence of Corynebacterium casei LMG S-19264T (=DSM 44701T), isolated from a smear-ripened cheese.</title>
        <authorList>
            <consortium name="US DOE Joint Genome Institute (JGI-PGF)"/>
            <person name="Walter F."/>
            <person name="Albersmeier A."/>
            <person name="Kalinowski J."/>
            <person name="Ruckert C."/>
        </authorList>
    </citation>
    <scope>NUCLEOTIDE SEQUENCE</scope>
    <source>
        <strain evidence="8">CGMCC 1.15519</strain>
    </source>
</reference>
<evidence type="ECO:0000256" key="5">
    <source>
        <dbReference type="ARBA" id="ARBA00022989"/>
    </source>
</evidence>
<evidence type="ECO:0000313" key="9">
    <source>
        <dbReference type="Proteomes" id="UP000635071"/>
    </source>
</evidence>
<dbReference type="InterPro" id="IPR007341">
    <property type="entry name" value="Transgly_assoc"/>
</dbReference>
<name>A0A917E302_9SPHN</name>
<keyword evidence="5 7" id="KW-1133">Transmembrane helix</keyword>
<dbReference type="Proteomes" id="UP000635071">
    <property type="component" value="Unassembled WGS sequence"/>
</dbReference>
<accession>A0A917E302</accession>
<feature type="transmembrane region" description="Helical" evidence="7">
    <location>
        <begin position="31"/>
        <end position="50"/>
    </location>
</feature>
<dbReference type="RefSeq" id="WP_207792467.1">
    <property type="nucleotide sequence ID" value="NZ_BMJM01000001.1"/>
</dbReference>
<gene>
    <name evidence="8" type="ORF">GCM10011529_02780</name>
</gene>
<keyword evidence="9" id="KW-1185">Reference proteome</keyword>
<evidence type="ECO:0000313" key="8">
    <source>
        <dbReference type="EMBL" id="GGE00061.1"/>
    </source>
</evidence>
<evidence type="ECO:0000256" key="6">
    <source>
        <dbReference type="ARBA" id="ARBA00023136"/>
    </source>
</evidence>
<dbReference type="EMBL" id="BMJM01000001">
    <property type="protein sequence ID" value="GGE00061.1"/>
    <property type="molecule type" value="Genomic_DNA"/>
</dbReference>
<feature type="transmembrane region" description="Helical" evidence="7">
    <location>
        <begin position="6"/>
        <end position="24"/>
    </location>
</feature>
<comment type="similarity">
    <text evidence="2">Belongs to the UPF0410 family.</text>
</comment>
<evidence type="ECO:0000256" key="3">
    <source>
        <dbReference type="ARBA" id="ARBA00022475"/>
    </source>
</evidence>
<comment type="subcellular location">
    <subcellularLocation>
        <location evidence="1">Cell membrane</location>
        <topology evidence="1">Multi-pass membrane protein</topology>
    </subcellularLocation>
</comment>
<sequence>MDLFGIIGTAIVGLVVGVIAKFLMPGKDPSGFFVTMLIGVAGAFAARLVGRLFGWYSDGSAPG</sequence>